<keyword evidence="1" id="KW-0732">Signal</keyword>
<dbReference type="EMBL" id="KN729753">
    <property type="protein sequence ID" value="KIH61886.1"/>
    <property type="molecule type" value="Genomic_DNA"/>
</dbReference>
<accession>A0A0C2GXN9</accession>
<gene>
    <name evidence="2" type="ORF">ANCDUO_07833</name>
</gene>
<organism evidence="2 3">
    <name type="scientific">Ancylostoma duodenale</name>
    <dbReference type="NCBI Taxonomy" id="51022"/>
    <lineage>
        <taxon>Eukaryota</taxon>
        <taxon>Metazoa</taxon>
        <taxon>Ecdysozoa</taxon>
        <taxon>Nematoda</taxon>
        <taxon>Chromadorea</taxon>
        <taxon>Rhabditida</taxon>
        <taxon>Rhabditina</taxon>
        <taxon>Rhabditomorpha</taxon>
        <taxon>Strongyloidea</taxon>
        <taxon>Ancylostomatidae</taxon>
        <taxon>Ancylostomatinae</taxon>
        <taxon>Ancylostoma</taxon>
    </lineage>
</organism>
<evidence type="ECO:0008006" key="4">
    <source>
        <dbReference type="Google" id="ProtNLM"/>
    </source>
</evidence>
<evidence type="ECO:0000313" key="2">
    <source>
        <dbReference type="EMBL" id="KIH61886.1"/>
    </source>
</evidence>
<evidence type="ECO:0000313" key="3">
    <source>
        <dbReference type="Proteomes" id="UP000054047"/>
    </source>
</evidence>
<evidence type="ECO:0000256" key="1">
    <source>
        <dbReference type="SAM" id="SignalP"/>
    </source>
</evidence>
<name>A0A0C2GXN9_9BILA</name>
<feature type="chain" id="PRO_5002149456" description="CC domain-containing protein" evidence="1">
    <location>
        <begin position="18"/>
        <end position="88"/>
    </location>
</feature>
<protein>
    <recommendedName>
        <fullName evidence="4">CC domain-containing protein</fullName>
    </recommendedName>
</protein>
<dbReference type="AlphaFoldDB" id="A0A0C2GXN9"/>
<reference evidence="2 3" key="1">
    <citation type="submission" date="2013-12" db="EMBL/GenBank/DDBJ databases">
        <title>Draft genome of the parsitic nematode Ancylostoma duodenale.</title>
        <authorList>
            <person name="Mitreva M."/>
        </authorList>
    </citation>
    <scope>NUCLEOTIDE SEQUENCE [LARGE SCALE GENOMIC DNA]</scope>
    <source>
        <strain evidence="2 3">Zhejiang</strain>
    </source>
</reference>
<feature type="signal peptide" evidence="1">
    <location>
        <begin position="1"/>
        <end position="17"/>
    </location>
</feature>
<sequence length="88" mass="9480">MNRLLIVLFAVVIVASAQRQDILSHAVGPCLSGRCQPGHTCYLENCIPQGLVPNRGKRALDFSTAVGPCISGRCPPGYACRQQQCLKL</sequence>
<dbReference type="Proteomes" id="UP000054047">
    <property type="component" value="Unassembled WGS sequence"/>
</dbReference>
<dbReference type="OrthoDB" id="5788086at2759"/>
<proteinExistence type="predicted"/>
<keyword evidence="3" id="KW-1185">Reference proteome</keyword>